<keyword evidence="1" id="KW-0614">Plasmid</keyword>
<protein>
    <submittedName>
        <fullName evidence="1">Uncharacterized protein</fullName>
    </submittedName>
</protein>
<evidence type="ECO:0000313" key="1">
    <source>
        <dbReference type="EMBL" id="AUG89069.1"/>
    </source>
</evidence>
<proteinExistence type="predicted"/>
<dbReference type="EMBL" id="MF943217">
    <property type="protein sequence ID" value="AUG89069.1"/>
    <property type="molecule type" value="Genomic_DNA"/>
</dbReference>
<gene>
    <name evidence="1" type="ORF">ALNCGNHI_00060</name>
</gene>
<name>A0A2H5BRX6_KLEPN</name>
<dbReference type="AlphaFoldDB" id="A0A2H5BRX6"/>
<organism evidence="1">
    <name type="scientific">Klebsiella pneumoniae</name>
    <dbReference type="NCBI Taxonomy" id="573"/>
    <lineage>
        <taxon>Bacteria</taxon>
        <taxon>Pseudomonadati</taxon>
        <taxon>Pseudomonadota</taxon>
        <taxon>Gammaproteobacteria</taxon>
        <taxon>Enterobacterales</taxon>
        <taxon>Enterobacteriaceae</taxon>
        <taxon>Klebsiella/Raoultella group</taxon>
        <taxon>Klebsiella</taxon>
        <taxon>Klebsiella pneumoniae complex</taxon>
    </lineage>
</organism>
<reference evidence="1" key="1">
    <citation type="submission" date="2017-09" db="EMBL/GenBank/DDBJ databases">
        <title>The complete sequence of plasmid pVir_WCHKP13F2.</title>
        <authorList>
            <person name="Feng Y."/>
            <person name="Zong Z."/>
        </authorList>
    </citation>
    <scope>NUCLEOTIDE SEQUENCE</scope>
    <source>
        <strain evidence="1">WCHKP13F2</strain>
        <plasmid evidence="1">pVir_WCHKP13F2</plasmid>
    </source>
</reference>
<sequence length="41" mass="4459">MDGSLILLNMVCCGQKETVIIRWPRVCNNSNGLAAILSVIL</sequence>
<geneLocation type="plasmid" evidence="1">
    <name>pVir_WCHKP13F2</name>
</geneLocation>
<accession>A0A2H5BRX6</accession>